<dbReference type="EMBL" id="BLZH01000003">
    <property type="protein sequence ID" value="GFP53712.1"/>
    <property type="molecule type" value="Genomic_DNA"/>
</dbReference>
<dbReference type="AlphaFoldDB" id="A0A6V8QNI3"/>
<accession>A0A6V8QNI3</accession>
<name>A0A6V8QNI3_TRIAP</name>
<proteinExistence type="predicted"/>
<evidence type="ECO:0000313" key="1">
    <source>
        <dbReference type="EMBL" id="GFP53712.1"/>
    </source>
</evidence>
<dbReference type="Proteomes" id="UP000517252">
    <property type="component" value="Unassembled WGS sequence"/>
</dbReference>
<gene>
    <name evidence="1" type="ORF">TASIC1_0003009000</name>
</gene>
<sequence length="229" mass="24996">MNCETSKSWLSATLLSPSQQIAVSNLERQPGRDTCFGDARTCGKPKALETLPWLLAESLALQHRFEGQRPVQRGQWQGKRHVLPGPQMETKRSRCTLVRFPGEGTWEGTGGGSLDRSEGYKAKFQKNPCEGVAPKRRLNQARPSHRVPARQRKLIKGCAPGQPMGSLGWASGMLLANNIPAQTSRTAYARCTASRSACPKTLGLMASFTAGTAKNWLHLCRGTAQHCIG</sequence>
<organism evidence="1 2">
    <name type="scientific">Trichoderma asperellum</name>
    <name type="common">Filamentous fungus</name>
    <dbReference type="NCBI Taxonomy" id="101201"/>
    <lineage>
        <taxon>Eukaryota</taxon>
        <taxon>Fungi</taxon>
        <taxon>Dikarya</taxon>
        <taxon>Ascomycota</taxon>
        <taxon>Pezizomycotina</taxon>
        <taxon>Sordariomycetes</taxon>
        <taxon>Hypocreomycetidae</taxon>
        <taxon>Hypocreales</taxon>
        <taxon>Hypocreaceae</taxon>
        <taxon>Trichoderma</taxon>
    </lineage>
</organism>
<comment type="caution">
    <text evidence="1">The sequence shown here is derived from an EMBL/GenBank/DDBJ whole genome shotgun (WGS) entry which is preliminary data.</text>
</comment>
<evidence type="ECO:0000313" key="2">
    <source>
        <dbReference type="Proteomes" id="UP000517252"/>
    </source>
</evidence>
<protein>
    <submittedName>
        <fullName evidence="1">Uncharacterized protein</fullName>
    </submittedName>
</protein>
<reference evidence="1 2" key="1">
    <citation type="submission" date="2020-07" db="EMBL/GenBank/DDBJ databases">
        <title>Trichoderma asperellum IC-1 whole genome shotgun sequence.</title>
        <authorList>
            <person name="Kanamasa S."/>
            <person name="Takahashi H."/>
        </authorList>
    </citation>
    <scope>NUCLEOTIDE SEQUENCE [LARGE SCALE GENOMIC DNA]</scope>
    <source>
        <strain evidence="1 2">IC-1</strain>
    </source>
</reference>